<sequence>MGTVVSKAANGIGGVLGNVLAAPFKSVFGGSCEGICSGPWDAICFIEHLCVSNLVKLLMILGLCFIILMFLYLLLKLGICQCIIRSLCKICWAGCETYWFALEDATCFLWHKLKNTKRVNRYHRRRRFQDIEVGISSSSDNDYSDNYHHHHHHLSFSKRKNTERNRHRLHSNHPHHHHVKLKTSEVSVHLRASSRRLRSSRRLQLIKGRKPQKEVNIYKRRRMG</sequence>
<dbReference type="Gramene" id="EOY26258">
    <property type="protein sequence ID" value="EOY26258"/>
    <property type="gene ID" value="TCM_027732"/>
</dbReference>
<organism evidence="2 3">
    <name type="scientific">Theobroma cacao</name>
    <name type="common">Cacao</name>
    <name type="synonym">Cocoa</name>
    <dbReference type="NCBI Taxonomy" id="3641"/>
    <lineage>
        <taxon>Eukaryota</taxon>
        <taxon>Viridiplantae</taxon>
        <taxon>Streptophyta</taxon>
        <taxon>Embryophyta</taxon>
        <taxon>Tracheophyta</taxon>
        <taxon>Spermatophyta</taxon>
        <taxon>Magnoliopsida</taxon>
        <taxon>eudicotyledons</taxon>
        <taxon>Gunneridae</taxon>
        <taxon>Pentapetalae</taxon>
        <taxon>rosids</taxon>
        <taxon>malvids</taxon>
        <taxon>Malvales</taxon>
        <taxon>Malvaceae</taxon>
        <taxon>Byttnerioideae</taxon>
        <taxon>Theobroma</taxon>
    </lineage>
</organism>
<gene>
    <name evidence="2" type="ORF">TCM_027732</name>
</gene>
<dbReference type="PANTHER" id="PTHR35278:SF4">
    <property type="entry name" value="TRANSMEMBRANE PROTEIN"/>
    <property type="match status" value="1"/>
</dbReference>
<keyword evidence="3" id="KW-1185">Reference proteome</keyword>
<dbReference type="eggNOG" id="ENOG502RXUF">
    <property type="taxonomic scope" value="Eukaryota"/>
</dbReference>
<keyword evidence="1" id="KW-0472">Membrane</keyword>
<evidence type="ECO:0000256" key="1">
    <source>
        <dbReference type="SAM" id="Phobius"/>
    </source>
</evidence>
<dbReference type="PANTHER" id="PTHR35278">
    <property type="entry name" value="TRANSMEMBRANE PROTEIN-RELATED"/>
    <property type="match status" value="1"/>
</dbReference>
<dbReference type="HOGENOM" id="CLU_098109_0_0_1"/>
<reference evidence="2 3" key="1">
    <citation type="journal article" date="2013" name="Genome Biol.">
        <title>The genome sequence of the most widely cultivated cacao type and its use to identify candidate genes regulating pod color.</title>
        <authorList>
            <person name="Motamayor J.C."/>
            <person name="Mockaitis K."/>
            <person name="Schmutz J."/>
            <person name="Haiminen N."/>
            <person name="Iii D.L."/>
            <person name="Cornejo O."/>
            <person name="Findley S.D."/>
            <person name="Zheng P."/>
            <person name="Utro F."/>
            <person name="Royaert S."/>
            <person name="Saski C."/>
            <person name="Jenkins J."/>
            <person name="Podicheti R."/>
            <person name="Zhao M."/>
            <person name="Scheffler B.E."/>
            <person name="Stack J.C."/>
            <person name="Feltus F.A."/>
            <person name="Mustiga G.M."/>
            <person name="Amores F."/>
            <person name="Phillips W."/>
            <person name="Marelli J.P."/>
            <person name="May G.D."/>
            <person name="Shapiro H."/>
            <person name="Ma J."/>
            <person name="Bustamante C.D."/>
            <person name="Schnell R.J."/>
            <person name="Main D."/>
            <person name="Gilbert D."/>
            <person name="Parida L."/>
            <person name="Kuhn D.N."/>
        </authorList>
    </citation>
    <scope>NUCLEOTIDE SEQUENCE [LARGE SCALE GENOMIC DNA]</scope>
    <source>
        <strain evidence="3">cv. Matina 1-6</strain>
    </source>
</reference>
<dbReference type="EMBL" id="CM001884">
    <property type="protein sequence ID" value="EOY26258.1"/>
    <property type="molecule type" value="Genomic_DNA"/>
</dbReference>
<keyword evidence="1" id="KW-0812">Transmembrane</keyword>
<proteinExistence type="predicted"/>
<dbReference type="STRING" id="3641.A0A061GA32"/>
<evidence type="ECO:0000313" key="2">
    <source>
        <dbReference type="EMBL" id="EOY26258.1"/>
    </source>
</evidence>
<evidence type="ECO:0000313" key="3">
    <source>
        <dbReference type="Proteomes" id="UP000026915"/>
    </source>
</evidence>
<keyword evidence="1" id="KW-1133">Transmembrane helix</keyword>
<name>A0A061GA32_THECC</name>
<dbReference type="AlphaFoldDB" id="A0A061GA32"/>
<dbReference type="InParanoid" id="A0A061GA32"/>
<protein>
    <submittedName>
        <fullName evidence="2">Uncharacterized protein</fullName>
    </submittedName>
</protein>
<accession>A0A061GA32</accession>
<dbReference type="OMA" id="ICWAGCE"/>
<dbReference type="Proteomes" id="UP000026915">
    <property type="component" value="Chromosome 6"/>
</dbReference>
<feature type="transmembrane region" description="Helical" evidence="1">
    <location>
        <begin position="57"/>
        <end position="75"/>
    </location>
</feature>